<feature type="transmembrane region" description="Helical" evidence="10">
    <location>
        <begin position="39"/>
        <end position="57"/>
    </location>
</feature>
<comment type="similarity">
    <text evidence="2 9">Belongs to the major facilitator superfamily. Sugar transporter (TC 2.A.1.1) family.</text>
</comment>
<dbReference type="PROSITE" id="PS00216">
    <property type="entry name" value="SUGAR_TRANSPORT_1"/>
    <property type="match status" value="2"/>
</dbReference>
<dbReference type="PANTHER" id="PTHR48023">
    <property type="entry name" value="D-XYLOSE-PROTON SYMPORTER-LIKE 2"/>
    <property type="match status" value="1"/>
</dbReference>
<dbReference type="GO" id="GO:0005886">
    <property type="term" value="C:plasma membrane"/>
    <property type="evidence" value="ECO:0007669"/>
    <property type="project" value="UniProtKB-SubCell"/>
</dbReference>
<dbReference type="FunFam" id="1.20.1250.20:FF:000122">
    <property type="entry name" value="D-xylose transporter XylE"/>
    <property type="match status" value="1"/>
</dbReference>
<evidence type="ECO:0000256" key="8">
    <source>
        <dbReference type="ARBA" id="ARBA00023136"/>
    </source>
</evidence>
<dbReference type="InterPro" id="IPR003663">
    <property type="entry name" value="Sugar/inositol_transpt"/>
</dbReference>
<keyword evidence="8 10" id="KW-0472">Membrane</keyword>
<dbReference type="GO" id="GO:0022857">
    <property type="term" value="F:transmembrane transporter activity"/>
    <property type="evidence" value="ECO:0007669"/>
    <property type="project" value="InterPro"/>
</dbReference>
<evidence type="ECO:0000256" key="2">
    <source>
        <dbReference type="ARBA" id="ARBA00010992"/>
    </source>
</evidence>
<dbReference type="InterPro" id="IPR005829">
    <property type="entry name" value="Sugar_transporter_CS"/>
</dbReference>
<dbReference type="InterPro" id="IPR036259">
    <property type="entry name" value="MFS_trans_sf"/>
</dbReference>
<feature type="transmembrane region" description="Helical" evidence="10">
    <location>
        <begin position="69"/>
        <end position="87"/>
    </location>
</feature>
<feature type="transmembrane region" description="Helical" evidence="10">
    <location>
        <begin position="394"/>
        <end position="416"/>
    </location>
</feature>
<dbReference type="AlphaFoldDB" id="A0A4R8DF50"/>
<evidence type="ECO:0000256" key="9">
    <source>
        <dbReference type="RuleBase" id="RU003346"/>
    </source>
</evidence>
<organism evidence="12 13">
    <name type="scientific">Dinghuibacter silviterrae</name>
    <dbReference type="NCBI Taxonomy" id="1539049"/>
    <lineage>
        <taxon>Bacteria</taxon>
        <taxon>Pseudomonadati</taxon>
        <taxon>Bacteroidota</taxon>
        <taxon>Chitinophagia</taxon>
        <taxon>Chitinophagales</taxon>
        <taxon>Chitinophagaceae</taxon>
        <taxon>Dinghuibacter</taxon>
    </lineage>
</organism>
<dbReference type="NCBIfam" id="TIGR00879">
    <property type="entry name" value="SP"/>
    <property type="match status" value="1"/>
</dbReference>
<dbReference type="PRINTS" id="PR00171">
    <property type="entry name" value="SUGRTRNSPORT"/>
</dbReference>
<dbReference type="Pfam" id="PF00083">
    <property type="entry name" value="Sugar_tr"/>
    <property type="match status" value="1"/>
</dbReference>
<feature type="transmembrane region" description="Helical" evidence="10">
    <location>
        <begin position="128"/>
        <end position="146"/>
    </location>
</feature>
<dbReference type="InterPro" id="IPR020846">
    <property type="entry name" value="MFS_dom"/>
</dbReference>
<dbReference type="Proteomes" id="UP000294498">
    <property type="component" value="Unassembled WGS sequence"/>
</dbReference>
<feature type="transmembrane region" description="Helical" evidence="10">
    <location>
        <begin position="333"/>
        <end position="356"/>
    </location>
</feature>
<feature type="transmembrane region" description="Helical" evidence="10">
    <location>
        <begin position="304"/>
        <end position="327"/>
    </location>
</feature>
<dbReference type="PROSITE" id="PS50850">
    <property type="entry name" value="MFS"/>
    <property type="match status" value="1"/>
</dbReference>
<keyword evidence="4" id="KW-1003">Cell membrane</keyword>
<feature type="transmembrane region" description="Helical" evidence="10">
    <location>
        <begin position="279"/>
        <end position="297"/>
    </location>
</feature>
<feature type="transmembrane region" description="Helical" evidence="10">
    <location>
        <begin position="93"/>
        <end position="116"/>
    </location>
</feature>
<evidence type="ECO:0000313" key="13">
    <source>
        <dbReference type="Proteomes" id="UP000294498"/>
    </source>
</evidence>
<sequence>MITVSGVAALGGLLFGFDTAVISGAIPAITAYFKLDGNALGWAVGAVLIGCAVGALFAGRLADALGRRFMLIVCAFLFAASGIGAGLSGSLPVFIAFRLAGGLGVGAAAMVSPMYIAEISPAAWRGRLVSLYQLAIVLGILGAYFSNYTLAGIGRDDWRLMFASQAAPSALFAVLLCFVPETPRWLAAKGKKTHALLVLGKINGLVDAPALLEQIDRSFEGQQIGVAEVWKKSYRPAMITGILLAVFQQVTGINAIIYYAPVIFQHIGGNMASPLLQTIAIGVVNVLATCVAIGLVDKWGRRQLLVAGCVLMGLMLTALGLCFRFGYFGHYLVLIFMLLYVAAFGCTLGAVVWVYLSEMFPNRIRGMALSIATLALWVADFAVTYSFPVMTERLGTASIFFVYAAFCLIAFLFILVKVPETKGRSLEEAEALFE</sequence>
<feature type="transmembrane region" description="Helical" evidence="10">
    <location>
        <begin position="237"/>
        <end position="259"/>
    </location>
</feature>
<dbReference type="Gene3D" id="1.20.1250.20">
    <property type="entry name" value="MFS general substrate transporter like domains"/>
    <property type="match status" value="1"/>
</dbReference>
<feature type="transmembrane region" description="Helical" evidence="10">
    <location>
        <begin position="158"/>
        <end position="179"/>
    </location>
</feature>
<evidence type="ECO:0000313" key="12">
    <source>
        <dbReference type="EMBL" id="TDW95918.1"/>
    </source>
</evidence>
<evidence type="ECO:0000256" key="7">
    <source>
        <dbReference type="ARBA" id="ARBA00022989"/>
    </source>
</evidence>
<dbReference type="SUPFAM" id="SSF103473">
    <property type="entry name" value="MFS general substrate transporter"/>
    <property type="match status" value="1"/>
</dbReference>
<keyword evidence="3 9" id="KW-0813">Transport</keyword>
<reference evidence="12 13" key="1">
    <citation type="submission" date="2019-03" db="EMBL/GenBank/DDBJ databases">
        <title>Genomic Encyclopedia of Type Strains, Phase IV (KMG-IV): sequencing the most valuable type-strain genomes for metagenomic binning, comparative biology and taxonomic classification.</title>
        <authorList>
            <person name="Goeker M."/>
        </authorList>
    </citation>
    <scope>NUCLEOTIDE SEQUENCE [LARGE SCALE GENOMIC DNA]</scope>
    <source>
        <strain evidence="12 13">DSM 100059</strain>
    </source>
</reference>
<feature type="domain" description="Major facilitator superfamily (MFS) profile" evidence="11">
    <location>
        <begin position="4"/>
        <end position="422"/>
    </location>
</feature>
<evidence type="ECO:0000256" key="6">
    <source>
        <dbReference type="ARBA" id="ARBA00022692"/>
    </source>
</evidence>
<dbReference type="InterPro" id="IPR005828">
    <property type="entry name" value="MFS_sugar_transport-like"/>
</dbReference>
<keyword evidence="13" id="KW-1185">Reference proteome</keyword>
<keyword evidence="7 10" id="KW-1133">Transmembrane helix</keyword>
<feature type="transmembrane region" description="Helical" evidence="10">
    <location>
        <begin position="368"/>
        <end position="388"/>
    </location>
</feature>
<evidence type="ECO:0000256" key="4">
    <source>
        <dbReference type="ARBA" id="ARBA00022475"/>
    </source>
</evidence>
<keyword evidence="5" id="KW-0762">Sugar transport</keyword>
<evidence type="ECO:0000256" key="5">
    <source>
        <dbReference type="ARBA" id="ARBA00022597"/>
    </source>
</evidence>
<gene>
    <name evidence="12" type="ORF">EDB95_3739</name>
</gene>
<evidence type="ECO:0000256" key="10">
    <source>
        <dbReference type="SAM" id="Phobius"/>
    </source>
</evidence>
<comment type="caution">
    <text evidence="12">The sequence shown here is derived from an EMBL/GenBank/DDBJ whole genome shotgun (WGS) entry which is preliminary data.</text>
</comment>
<keyword evidence="6 10" id="KW-0812">Transmembrane</keyword>
<dbReference type="InterPro" id="IPR050820">
    <property type="entry name" value="MFS_Sugar_Transporter"/>
</dbReference>
<evidence type="ECO:0000259" key="11">
    <source>
        <dbReference type="PROSITE" id="PS50850"/>
    </source>
</evidence>
<evidence type="ECO:0000256" key="1">
    <source>
        <dbReference type="ARBA" id="ARBA00004651"/>
    </source>
</evidence>
<dbReference type="PANTHER" id="PTHR48023:SF4">
    <property type="entry name" value="D-XYLOSE-PROTON SYMPORTER-LIKE 2"/>
    <property type="match status" value="1"/>
</dbReference>
<protein>
    <submittedName>
        <fullName evidence="12">SP family arabinose:H+ symporter-like MFS transporter</fullName>
    </submittedName>
</protein>
<name>A0A4R8DF50_9BACT</name>
<evidence type="ECO:0000256" key="3">
    <source>
        <dbReference type="ARBA" id="ARBA00022448"/>
    </source>
</evidence>
<comment type="subcellular location">
    <subcellularLocation>
        <location evidence="1">Cell membrane</location>
        <topology evidence="1">Multi-pass membrane protein</topology>
    </subcellularLocation>
</comment>
<accession>A0A4R8DF50</accession>
<proteinExistence type="inferred from homology"/>
<dbReference type="EMBL" id="SODV01000002">
    <property type="protein sequence ID" value="TDW95918.1"/>
    <property type="molecule type" value="Genomic_DNA"/>
</dbReference>